<comment type="caution">
    <text evidence="7">Lacks conserved residue(s) required for the propagation of feature annotation.</text>
</comment>
<dbReference type="UniPathway" id="UPA00251">
    <property type="reaction ID" value="UER00321"/>
</dbReference>
<feature type="binding site" evidence="7">
    <location>
        <position position="205"/>
    </location>
    <ligand>
        <name>substrate</name>
    </ligand>
</feature>
<dbReference type="GO" id="GO:0005829">
    <property type="term" value="C:cytosol"/>
    <property type="evidence" value="ECO:0007669"/>
    <property type="project" value="TreeGrafter"/>
</dbReference>
<dbReference type="HAMAP" id="MF_00218">
    <property type="entry name" value="URO_D"/>
    <property type="match status" value="1"/>
</dbReference>
<dbReference type="GO" id="GO:0004853">
    <property type="term" value="F:uroporphyrinogen decarboxylase activity"/>
    <property type="evidence" value="ECO:0007669"/>
    <property type="project" value="UniProtKB-UniRule"/>
</dbReference>
<evidence type="ECO:0000256" key="2">
    <source>
        <dbReference type="ARBA" id="ARBA00009935"/>
    </source>
</evidence>
<comment type="subcellular location">
    <subcellularLocation>
        <location evidence="7">Cytoplasm</location>
    </subcellularLocation>
</comment>
<evidence type="ECO:0000256" key="5">
    <source>
        <dbReference type="ARBA" id="ARBA00023239"/>
    </source>
</evidence>
<evidence type="ECO:0000256" key="1">
    <source>
        <dbReference type="ARBA" id="ARBA00004804"/>
    </source>
</evidence>
<dbReference type="InterPro" id="IPR000257">
    <property type="entry name" value="Uroporphyrinogen_deCOase"/>
</dbReference>
<comment type="pathway">
    <text evidence="1 7">Porphyrin-containing compound metabolism; protoporphyrin-IX biosynthesis; coproporphyrinogen-III from 5-aminolevulinate: step 4/4.</text>
</comment>
<comment type="similarity">
    <text evidence="2 7">Belongs to the uroporphyrinogen decarboxylase family.</text>
</comment>
<evidence type="ECO:0000256" key="7">
    <source>
        <dbReference type="HAMAP-Rule" id="MF_00218"/>
    </source>
</evidence>
<dbReference type="EC" id="4.1.1.37" evidence="3 7"/>
<dbReference type="RefSeq" id="WP_147098482.1">
    <property type="nucleotide sequence ID" value="NZ_VOOS01000001.1"/>
</dbReference>
<dbReference type="Pfam" id="PF01208">
    <property type="entry name" value="URO-D"/>
    <property type="match status" value="1"/>
</dbReference>
<dbReference type="Proteomes" id="UP000321721">
    <property type="component" value="Unassembled WGS sequence"/>
</dbReference>
<evidence type="ECO:0000256" key="4">
    <source>
        <dbReference type="ARBA" id="ARBA00022793"/>
    </source>
</evidence>
<sequence length="345" mass="39050">MAEFNDNFLKACRREETPYTPLWLARQAGRYQKEYMKIKEKYSIIEISTIPEVSAEVTLLPINQFELDSAIIFSDILIPLGPMGISFEYKKGYGPLIHNPVRTVADVEKLKVVDPATEMWYTGKALTILKGELNVPCIGFVGAPFTLASYMIEGGPSKNYETMKAFMYNETKAWHLLMDKLGTVMANYLNFQIESGAMAVQIFDSWVGALDIDDYNEYVYPHVEKMIQIVKSKYPNVPLISMGVNSAHLIPSLRKANPDVIAIDWKTDLAKTWKDLNYEVAVQGNLDPTALFADWSIIERKTKKILDSVKGKPGHIFNLGHGILPGTPVENVKQLCKFVHEYTRK</sequence>
<dbReference type="SUPFAM" id="SSF51726">
    <property type="entry name" value="UROD/MetE-like"/>
    <property type="match status" value="1"/>
</dbReference>
<comment type="catalytic activity">
    <reaction evidence="7">
        <text>uroporphyrinogen III + 4 H(+) = coproporphyrinogen III + 4 CO2</text>
        <dbReference type="Rhea" id="RHEA:19865"/>
        <dbReference type="ChEBI" id="CHEBI:15378"/>
        <dbReference type="ChEBI" id="CHEBI:16526"/>
        <dbReference type="ChEBI" id="CHEBI:57308"/>
        <dbReference type="ChEBI" id="CHEBI:57309"/>
        <dbReference type="EC" id="4.1.1.37"/>
    </reaction>
</comment>
<accession>A0A5C6RYP2</accession>
<feature type="binding site" evidence="7">
    <location>
        <position position="75"/>
    </location>
    <ligand>
        <name>substrate</name>
    </ligand>
</feature>
<dbReference type="EMBL" id="VOOS01000001">
    <property type="protein sequence ID" value="TXB67177.1"/>
    <property type="molecule type" value="Genomic_DNA"/>
</dbReference>
<dbReference type="PANTHER" id="PTHR21091">
    <property type="entry name" value="METHYLTETRAHYDROFOLATE:HOMOCYSTEINE METHYLTRANSFERASE RELATED"/>
    <property type="match status" value="1"/>
</dbReference>
<keyword evidence="10" id="KW-1185">Reference proteome</keyword>
<evidence type="ECO:0000313" key="9">
    <source>
        <dbReference type="EMBL" id="TXB67177.1"/>
    </source>
</evidence>
<dbReference type="OrthoDB" id="9806656at2"/>
<dbReference type="InterPro" id="IPR038071">
    <property type="entry name" value="UROD/MetE-like_sf"/>
</dbReference>
<evidence type="ECO:0000256" key="3">
    <source>
        <dbReference type="ARBA" id="ARBA00012288"/>
    </source>
</evidence>
<comment type="function">
    <text evidence="7">Catalyzes the decarboxylation of four acetate groups of uroporphyrinogen-III to yield coproporphyrinogen-III.</text>
</comment>
<feature type="binding site" evidence="7">
    <location>
        <begin position="26"/>
        <end position="30"/>
    </location>
    <ligand>
        <name>substrate</name>
    </ligand>
</feature>
<reference evidence="9 10" key="1">
    <citation type="submission" date="2019-08" db="EMBL/GenBank/DDBJ databases">
        <title>Genome of Vicingus serpentipes NCIMB 15042.</title>
        <authorList>
            <person name="Bowman J.P."/>
        </authorList>
    </citation>
    <scope>NUCLEOTIDE SEQUENCE [LARGE SCALE GENOMIC DNA]</scope>
    <source>
        <strain evidence="9 10">NCIMB 15042</strain>
    </source>
</reference>
<dbReference type="NCBIfam" id="TIGR01464">
    <property type="entry name" value="hemE"/>
    <property type="match status" value="1"/>
</dbReference>
<dbReference type="GO" id="GO:0006782">
    <property type="term" value="P:protoporphyrinogen IX biosynthetic process"/>
    <property type="evidence" value="ECO:0007669"/>
    <property type="project" value="UniProtKB-UniRule"/>
</dbReference>
<evidence type="ECO:0000256" key="6">
    <source>
        <dbReference type="ARBA" id="ARBA00023244"/>
    </source>
</evidence>
<dbReference type="InterPro" id="IPR006361">
    <property type="entry name" value="Uroporphyrinogen_deCO2ase_HemE"/>
</dbReference>
<comment type="caution">
    <text evidence="9">The sequence shown here is derived from an EMBL/GenBank/DDBJ whole genome shotgun (WGS) entry which is preliminary data.</text>
</comment>
<dbReference type="Gene3D" id="3.20.20.210">
    <property type="match status" value="1"/>
</dbReference>
<organism evidence="9 10">
    <name type="scientific">Vicingus serpentipes</name>
    <dbReference type="NCBI Taxonomy" id="1926625"/>
    <lineage>
        <taxon>Bacteria</taxon>
        <taxon>Pseudomonadati</taxon>
        <taxon>Bacteroidota</taxon>
        <taxon>Flavobacteriia</taxon>
        <taxon>Flavobacteriales</taxon>
        <taxon>Vicingaceae</taxon>
        <taxon>Vicingus</taxon>
    </lineage>
</organism>
<evidence type="ECO:0000259" key="8">
    <source>
        <dbReference type="PROSITE" id="PS00907"/>
    </source>
</evidence>
<feature type="domain" description="Uroporphyrinogen decarboxylase (URO-D)" evidence="8">
    <location>
        <begin position="138"/>
        <end position="154"/>
    </location>
</feature>
<keyword evidence="6 7" id="KW-0627">Porphyrin biosynthesis</keyword>
<feature type="site" description="Transition state stabilizer" evidence="7">
    <location>
        <position position="75"/>
    </location>
</feature>
<keyword evidence="7" id="KW-0963">Cytoplasm</keyword>
<dbReference type="PROSITE" id="PS00907">
    <property type="entry name" value="UROD_2"/>
    <property type="match status" value="1"/>
</dbReference>
<evidence type="ECO:0000313" key="10">
    <source>
        <dbReference type="Proteomes" id="UP000321721"/>
    </source>
</evidence>
<comment type="subunit">
    <text evidence="7">Homodimer.</text>
</comment>
<gene>
    <name evidence="7 9" type="primary">hemE</name>
    <name evidence="9" type="ORF">FRY74_03050</name>
</gene>
<keyword evidence="4 7" id="KW-0210">Decarboxylase</keyword>
<keyword evidence="5 7" id="KW-0456">Lyase</keyword>
<feature type="binding site" evidence="7">
    <location>
        <position position="150"/>
    </location>
    <ligand>
        <name>substrate</name>
    </ligand>
</feature>
<dbReference type="PANTHER" id="PTHR21091:SF169">
    <property type="entry name" value="UROPORPHYRINOGEN DECARBOXYLASE"/>
    <property type="match status" value="1"/>
</dbReference>
<proteinExistence type="inferred from homology"/>
<dbReference type="CDD" id="cd00717">
    <property type="entry name" value="URO-D"/>
    <property type="match status" value="1"/>
</dbReference>
<name>A0A5C6RYP2_9FLAO</name>
<protein>
    <recommendedName>
        <fullName evidence="3 7">Uroporphyrinogen decarboxylase</fullName>
        <shortName evidence="7">UPD</shortName>
        <shortName evidence="7">URO-D</shortName>
        <ecNumber evidence="3 7">4.1.1.37</ecNumber>
    </recommendedName>
</protein>
<dbReference type="AlphaFoldDB" id="A0A5C6RYP2"/>
<feature type="binding site" evidence="7">
    <location>
        <position position="321"/>
    </location>
    <ligand>
        <name>substrate</name>
    </ligand>
</feature>